<keyword evidence="2" id="KW-1185">Reference proteome</keyword>
<gene>
    <name evidence="1" type="ORF">JKL17_06060</name>
</gene>
<proteinExistence type="predicted"/>
<name>A0ABS5UGI1_9LACO</name>
<dbReference type="EMBL" id="JAEQMM010000003">
    <property type="protein sequence ID" value="MBT1137688.1"/>
    <property type="molecule type" value="Genomic_DNA"/>
</dbReference>
<dbReference type="RefSeq" id="WP_214417728.1">
    <property type="nucleotide sequence ID" value="NZ_JAEQMM010000003.1"/>
</dbReference>
<organism evidence="1 2">
    <name type="scientific">Lactiplantibacillus argentoratensis</name>
    <dbReference type="NCBI Taxonomy" id="271881"/>
    <lineage>
        <taxon>Bacteria</taxon>
        <taxon>Bacillati</taxon>
        <taxon>Bacillota</taxon>
        <taxon>Bacilli</taxon>
        <taxon>Lactobacillales</taxon>
        <taxon>Lactobacillaceae</taxon>
        <taxon>Lactiplantibacillus</taxon>
    </lineage>
</organism>
<sequence length="48" mass="5406">MSDEMKKLHRILVKDYEGWMNLRMPATAAGVKQAINELDDLVGDGDDD</sequence>
<dbReference type="Proteomes" id="UP000694640">
    <property type="component" value="Unassembled WGS sequence"/>
</dbReference>
<protein>
    <submittedName>
        <fullName evidence="1">Uncharacterized protein</fullName>
    </submittedName>
</protein>
<evidence type="ECO:0000313" key="2">
    <source>
        <dbReference type="Proteomes" id="UP000694640"/>
    </source>
</evidence>
<evidence type="ECO:0000313" key="1">
    <source>
        <dbReference type="EMBL" id="MBT1137688.1"/>
    </source>
</evidence>
<comment type="caution">
    <text evidence="1">The sequence shown here is derived from an EMBL/GenBank/DDBJ whole genome shotgun (WGS) entry which is preliminary data.</text>
</comment>
<reference evidence="1 2" key="1">
    <citation type="submission" date="2021-01" db="EMBL/GenBank/DDBJ databases">
        <title>High-quality draft genome sequence data of six Lactiplantibacillus plantarum subsp. argentoratensis strains isolated from various Greek sourdoughs.</title>
        <authorList>
            <person name="Syrokou M.K."/>
            <person name="Paramithiotis S."/>
            <person name="Skandamis P.N."/>
            <person name="Drosinos E.H."/>
            <person name="Bosnea L."/>
            <person name="Mataragas M."/>
        </authorList>
    </citation>
    <scope>NUCLEOTIDE SEQUENCE [LARGE SCALE GENOMIC DNA]</scope>
    <source>
        <strain evidence="1 2">LQC 2520</strain>
    </source>
</reference>
<accession>A0ABS5UGI1</accession>